<accession>A0A0C2SZK8</accession>
<proteinExistence type="predicted"/>
<dbReference type="HOGENOM" id="CLU_1315112_0_0_1"/>
<dbReference type="Proteomes" id="UP000054549">
    <property type="component" value="Unassembled WGS sequence"/>
</dbReference>
<name>A0A0C2SZK8_AMAMK</name>
<dbReference type="InParanoid" id="A0A0C2SZK8"/>
<keyword evidence="4" id="KW-1185">Reference proteome</keyword>
<keyword evidence="2" id="KW-0812">Transmembrane</keyword>
<keyword evidence="2" id="KW-1133">Transmembrane helix</keyword>
<feature type="transmembrane region" description="Helical" evidence="2">
    <location>
        <begin position="40"/>
        <end position="62"/>
    </location>
</feature>
<evidence type="ECO:0000256" key="1">
    <source>
        <dbReference type="SAM" id="MobiDB-lite"/>
    </source>
</evidence>
<feature type="compositionally biased region" description="Polar residues" evidence="1">
    <location>
        <begin position="170"/>
        <end position="192"/>
    </location>
</feature>
<evidence type="ECO:0000313" key="3">
    <source>
        <dbReference type="EMBL" id="KIL59569.1"/>
    </source>
</evidence>
<organism evidence="3 4">
    <name type="scientific">Amanita muscaria (strain Koide BX008)</name>
    <dbReference type="NCBI Taxonomy" id="946122"/>
    <lineage>
        <taxon>Eukaryota</taxon>
        <taxon>Fungi</taxon>
        <taxon>Dikarya</taxon>
        <taxon>Basidiomycota</taxon>
        <taxon>Agaricomycotina</taxon>
        <taxon>Agaricomycetes</taxon>
        <taxon>Agaricomycetidae</taxon>
        <taxon>Agaricales</taxon>
        <taxon>Pluteineae</taxon>
        <taxon>Amanitaceae</taxon>
        <taxon>Amanita</taxon>
    </lineage>
</organism>
<gene>
    <name evidence="3" type="ORF">M378DRAFT_14702</name>
</gene>
<sequence length="209" mass="22916">MFHAGGNQHLFSDASKANTIATADGQLVHILGKVWNPTSIVTLLISGICFAIYLWFYLSPLLRGQGPTSRHRTFIDTEMNAPQDAEKASLITWIHRSSLGRFSDLTGRFDKADEKSTDYYHLRPPLSRGSSFTSNLGSGSCVPNAVPLSPPPLAYPAGSNGSVEFELNRHQSSPPSPLTNYAPSVRSNFDTNPRSLRSQPPSPLQTERF</sequence>
<reference evidence="3 4" key="1">
    <citation type="submission" date="2014-04" db="EMBL/GenBank/DDBJ databases">
        <title>Evolutionary Origins and Diversification of the Mycorrhizal Mutualists.</title>
        <authorList>
            <consortium name="DOE Joint Genome Institute"/>
            <consortium name="Mycorrhizal Genomics Consortium"/>
            <person name="Kohler A."/>
            <person name="Kuo A."/>
            <person name="Nagy L.G."/>
            <person name="Floudas D."/>
            <person name="Copeland A."/>
            <person name="Barry K.W."/>
            <person name="Cichocki N."/>
            <person name="Veneault-Fourrey C."/>
            <person name="LaButti K."/>
            <person name="Lindquist E.A."/>
            <person name="Lipzen A."/>
            <person name="Lundell T."/>
            <person name="Morin E."/>
            <person name="Murat C."/>
            <person name="Riley R."/>
            <person name="Ohm R."/>
            <person name="Sun H."/>
            <person name="Tunlid A."/>
            <person name="Henrissat B."/>
            <person name="Grigoriev I.V."/>
            <person name="Hibbett D.S."/>
            <person name="Martin F."/>
        </authorList>
    </citation>
    <scope>NUCLEOTIDE SEQUENCE [LARGE SCALE GENOMIC DNA]</scope>
    <source>
        <strain evidence="3 4">Koide BX008</strain>
    </source>
</reference>
<feature type="region of interest" description="Disordered" evidence="1">
    <location>
        <begin position="165"/>
        <end position="209"/>
    </location>
</feature>
<dbReference type="EMBL" id="KN818313">
    <property type="protein sequence ID" value="KIL59569.1"/>
    <property type="molecule type" value="Genomic_DNA"/>
</dbReference>
<dbReference type="OrthoDB" id="3049632at2759"/>
<evidence type="ECO:0000256" key="2">
    <source>
        <dbReference type="SAM" id="Phobius"/>
    </source>
</evidence>
<evidence type="ECO:0000313" key="4">
    <source>
        <dbReference type="Proteomes" id="UP000054549"/>
    </source>
</evidence>
<dbReference type="AlphaFoldDB" id="A0A0C2SZK8"/>
<protein>
    <submittedName>
        <fullName evidence="3">Uncharacterized protein</fullName>
    </submittedName>
</protein>
<keyword evidence="2" id="KW-0472">Membrane</keyword>